<reference evidence="2" key="1">
    <citation type="submission" date="2018-09" db="EMBL/GenBank/DDBJ databases">
        <authorList>
            <person name="Livingstone P.G."/>
            <person name="Whitworth D.E."/>
        </authorList>
    </citation>
    <scope>NUCLEOTIDE SEQUENCE [LARGE SCALE GENOMIC DNA]</scope>
    <source>
        <strain evidence="2">CA054A</strain>
    </source>
</reference>
<keyword evidence="2" id="KW-1185">Reference proteome</keyword>
<accession>A0A3A8JTD4</accession>
<proteinExistence type="predicted"/>
<gene>
    <name evidence="1" type="ORF">D7V88_01695</name>
</gene>
<dbReference type="AlphaFoldDB" id="A0A3A8JTD4"/>
<organism evidence="1 2">
    <name type="scientific">Corallococcus terminator</name>
    <dbReference type="NCBI Taxonomy" id="2316733"/>
    <lineage>
        <taxon>Bacteria</taxon>
        <taxon>Pseudomonadati</taxon>
        <taxon>Myxococcota</taxon>
        <taxon>Myxococcia</taxon>
        <taxon>Myxococcales</taxon>
        <taxon>Cystobacterineae</taxon>
        <taxon>Myxococcaceae</taxon>
        <taxon>Corallococcus</taxon>
    </lineage>
</organism>
<name>A0A3A8JTD4_9BACT</name>
<sequence>MLFAPGAHAQTANAALGGCFNPFVNPNDIAVPANVGDYVRFIAGNELRGCLCGDAVSAVVTLTGLDAYKGIQASLVSDPTAPDRRLFRFVDLKVLPQGPQDIEFNICVQAFRAAGSPCGGSWTSEMVCTQRRIRVNQPRVNGSISATPSDLYVAPGRLGTTTLSWSTTVATTAQVSVKIKNSSAPATVLSTALTGSRAYAQLAPNYTYVFQLHANGLLVAEREVIVREGASGTLTATPNPVSVPLGGQGSTVLQWTSKNAIDTQILVSVNGQGSALVFSGKSGTQTVPWIVAGQSYVFTQILTGEPFNVLASVTVRGEVARPPQPLTGPWSNPARSGQGWDLQRLGTDGVSLTWFTYTASGQPIWYLSTMSGETGEWVGPLTESTWTGSTATFRNVGTAKLLVTNNQWRFKWTLGALSGEEPIVRTDFGGGATTMNLNGLWYRPEEPGWGVLFATRGTTQVATVCAFAGSRPVWLQGSVVSASTSLSVPLNYLTSTTLCPGCTGSPSTNIQSAGTLTVNGISGVPGSLTATSQLSYPGGSWNRSNVSLFRLVGP</sequence>
<comment type="caution">
    <text evidence="1">The sequence shown here is derived from an EMBL/GenBank/DDBJ whole genome shotgun (WGS) entry which is preliminary data.</text>
</comment>
<dbReference type="Proteomes" id="UP000268094">
    <property type="component" value="Unassembled WGS sequence"/>
</dbReference>
<evidence type="ECO:0000313" key="1">
    <source>
        <dbReference type="EMBL" id="RKG93681.1"/>
    </source>
</evidence>
<protein>
    <submittedName>
        <fullName evidence="1">Uncharacterized protein</fullName>
    </submittedName>
</protein>
<evidence type="ECO:0000313" key="2">
    <source>
        <dbReference type="Proteomes" id="UP000268094"/>
    </source>
</evidence>
<dbReference type="EMBL" id="RAVZ01000005">
    <property type="protein sequence ID" value="RKG93681.1"/>
    <property type="molecule type" value="Genomic_DNA"/>
</dbReference>